<protein>
    <submittedName>
        <fullName evidence="1">Uncharacterized protein</fullName>
    </submittedName>
</protein>
<sequence>LVRIYRLAWVINHWERWNIILDKESSSVPYLSLSKGIHSSNFKIQPPTLTILQGE</sequence>
<accession>A0A0K2VCV1</accession>
<evidence type="ECO:0000313" key="1">
    <source>
        <dbReference type="EMBL" id="CDW47776.1"/>
    </source>
</evidence>
<proteinExistence type="predicted"/>
<organism evidence="1">
    <name type="scientific">Lepeophtheirus salmonis</name>
    <name type="common">Salmon louse</name>
    <name type="synonym">Caligus salmonis</name>
    <dbReference type="NCBI Taxonomy" id="72036"/>
    <lineage>
        <taxon>Eukaryota</taxon>
        <taxon>Metazoa</taxon>
        <taxon>Ecdysozoa</taxon>
        <taxon>Arthropoda</taxon>
        <taxon>Crustacea</taxon>
        <taxon>Multicrustacea</taxon>
        <taxon>Hexanauplia</taxon>
        <taxon>Copepoda</taxon>
        <taxon>Siphonostomatoida</taxon>
        <taxon>Caligidae</taxon>
        <taxon>Lepeophtheirus</taxon>
    </lineage>
</organism>
<dbReference type="AlphaFoldDB" id="A0A0K2VCV1"/>
<feature type="non-terminal residue" evidence="1">
    <location>
        <position position="1"/>
    </location>
</feature>
<reference evidence="1" key="1">
    <citation type="submission" date="2014-05" db="EMBL/GenBank/DDBJ databases">
        <authorList>
            <person name="Chronopoulou M."/>
        </authorList>
    </citation>
    <scope>NUCLEOTIDE SEQUENCE</scope>
    <source>
        <tissue evidence="1">Whole organism</tissue>
    </source>
</reference>
<name>A0A0K2VCV1_LEPSM</name>
<dbReference type="EMBL" id="HACA01030415">
    <property type="protein sequence ID" value="CDW47776.1"/>
    <property type="molecule type" value="Transcribed_RNA"/>
</dbReference>